<dbReference type="AlphaFoldDB" id="A0A1G6ALT8"/>
<evidence type="ECO:0000313" key="2">
    <source>
        <dbReference type="EMBL" id="SDB09093.1"/>
    </source>
</evidence>
<organism evidence="2 3">
    <name type="scientific">Bauldia litoralis</name>
    <dbReference type="NCBI Taxonomy" id="665467"/>
    <lineage>
        <taxon>Bacteria</taxon>
        <taxon>Pseudomonadati</taxon>
        <taxon>Pseudomonadota</taxon>
        <taxon>Alphaproteobacteria</taxon>
        <taxon>Hyphomicrobiales</taxon>
        <taxon>Kaistiaceae</taxon>
        <taxon>Bauldia</taxon>
    </lineage>
</organism>
<accession>A0A1G6ALT8</accession>
<feature type="region of interest" description="Disordered" evidence="1">
    <location>
        <begin position="1"/>
        <end position="155"/>
    </location>
</feature>
<keyword evidence="3" id="KW-1185">Reference proteome</keyword>
<name>A0A1G6ALT8_9HYPH</name>
<gene>
    <name evidence="2" type="ORF">SAMN02982931_00802</name>
</gene>
<feature type="compositionally biased region" description="Basic and acidic residues" evidence="1">
    <location>
        <begin position="276"/>
        <end position="286"/>
    </location>
</feature>
<feature type="compositionally biased region" description="Polar residues" evidence="1">
    <location>
        <begin position="249"/>
        <end position="260"/>
    </location>
</feature>
<dbReference type="Proteomes" id="UP000199071">
    <property type="component" value="Unassembled WGS sequence"/>
</dbReference>
<proteinExistence type="predicted"/>
<dbReference type="EMBL" id="FMXQ01000001">
    <property type="protein sequence ID" value="SDB09093.1"/>
    <property type="molecule type" value="Genomic_DNA"/>
</dbReference>
<sequence>MGGTRGNDRLEDEETGGGTTEWQGRPPQRAPATGAEDSPPNLPPEGGSKATRSGGFGRGALPSLASRPFRGRPLAVKHVHPRASGDPGLLSRGSPAVAAALGRPPTRSGVGPRTGSEVRARRPSHHRSAMVPPPRKRGGTSGPNAGAQNDRSHVGDMAILPCEAGRGTARRVVEGALVLPAGAYDEMQRASPQVRCLKPCSTSHPRHAPLGPSSLQCEDPVTDAVTEKDASQIDGNPCNGPWRRPNPKAHTSSRAGTASPPTVPPTPLHLSLGGRGRSEPACRVDPGEGLEQSERYTAVGQARASSCHDIVDWVPACAGMSA</sequence>
<reference evidence="2 3" key="1">
    <citation type="submission" date="2016-10" db="EMBL/GenBank/DDBJ databases">
        <authorList>
            <person name="de Groot N.N."/>
        </authorList>
    </citation>
    <scope>NUCLEOTIDE SEQUENCE [LARGE SCALE GENOMIC DNA]</scope>
    <source>
        <strain evidence="2 3">ATCC 35022</strain>
    </source>
</reference>
<feature type="region of interest" description="Disordered" evidence="1">
    <location>
        <begin position="229"/>
        <end position="289"/>
    </location>
</feature>
<protein>
    <submittedName>
        <fullName evidence="2">Uncharacterized protein</fullName>
    </submittedName>
</protein>
<dbReference type="STRING" id="665467.SAMN02982931_00802"/>
<evidence type="ECO:0000256" key="1">
    <source>
        <dbReference type="SAM" id="MobiDB-lite"/>
    </source>
</evidence>
<feature type="compositionally biased region" description="Basic residues" evidence="1">
    <location>
        <begin position="121"/>
        <end position="138"/>
    </location>
</feature>
<evidence type="ECO:0000313" key="3">
    <source>
        <dbReference type="Proteomes" id="UP000199071"/>
    </source>
</evidence>